<reference evidence="1 2" key="1">
    <citation type="submission" date="2018-11" db="EMBL/GenBank/DDBJ databases">
        <authorList>
            <person name="Lopez-Roques C."/>
            <person name="Donnadieu C."/>
            <person name="Bouchez O."/>
            <person name="Klopp C."/>
            <person name="Cabau C."/>
            <person name="Zahm M."/>
        </authorList>
    </citation>
    <scope>NUCLEOTIDE SEQUENCE [LARGE SCALE GENOMIC DNA]</scope>
    <source>
        <strain evidence="1">RS831</strain>
        <tissue evidence="1">Whole body</tissue>
    </source>
</reference>
<gene>
    <name evidence="1" type="ORF">OJAV_G00219520</name>
</gene>
<dbReference type="EMBL" id="CM012459">
    <property type="protein sequence ID" value="RVE56285.1"/>
    <property type="molecule type" value="Genomic_DNA"/>
</dbReference>
<name>A0A437C0M6_ORYJA</name>
<sequence length="92" mass="10289">MDSLKEKFMLYPPHTPKAVNCSKWIVFLACCSTGSSSRWYQPAAVPLESQFGLQRMFVSAVLSSFKAKTHTDFSVLMTNRSLCGVVLSDKHL</sequence>
<evidence type="ECO:0000313" key="2">
    <source>
        <dbReference type="Proteomes" id="UP000283210"/>
    </source>
</evidence>
<keyword evidence="2" id="KW-1185">Reference proteome</keyword>
<proteinExistence type="predicted"/>
<accession>A0A437C0M6</accession>
<organism evidence="1 2">
    <name type="scientific">Oryzias javanicus</name>
    <name type="common">Javanese ricefish</name>
    <name type="synonym">Aplocheilus javanicus</name>
    <dbReference type="NCBI Taxonomy" id="123683"/>
    <lineage>
        <taxon>Eukaryota</taxon>
        <taxon>Metazoa</taxon>
        <taxon>Chordata</taxon>
        <taxon>Craniata</taxon>
        <taxon>Vertebrata</taxon>
        <taxon>Euteleostomi</taxon>
        <taxon>Actinopterygii</taxon>
        <taxon>Neopterygii</taxon>
        <taxon>Teleostei</taxon>
        <taxon>Neoteleostei</taxon>
        <taxon>Acanthomorphata</taxon>
        <taxon>Ovalentaria</taxon>
        <taxon>Atherinomorphae</taxon>
        <taxon>Beloniformes</taxon>
        <taxon>Adrianichthyidae</taxon>
        <taxon>Oryziinae</taxon>
        <taxon>Oryzias</taxon>
    </lineage>
</organism>
<protein>
    <submittedName>
        <fullName evidence="1">Uncharacterized protein</fullName>
    </submittedName>
</protein>
<evidence type="ECO:0000313" key="1">
    <source>
        <dbReference type="EMBL" id="RVE56285.1"/>
    </source>
</evidence>
<reference evidence="1 2" key="2">
    <citation type="submission" date="2019-01" db="EMBL/GenBank/DDBJ databases">
        <title>A chromosome length genome reference of the Java medaka (oryzias javanicus).</title>
        <authorList>
            <person name="Herpin A."/>
            <person name="Takehana Y."/>
            <person name="Naruse K."/>
            <person name="Ansai S."/>
            <person name="Kawaguchi M."/>
        </authorList>
    </citation>
    <scope>NUCLEOTIDE SEQUENCE [LARGE SCALE GENOMIC DNA]</scope>
    <source>
        <strain evidence="1">RS831</strain>
        <tissue evidence="1">Whole body</tissue>
    </source>
</reference>
<dbReference type="AlphaFoldDB" id="A0A437C0M6"/>
<dbReference type="Proteomes" id="UP000283210">
    <property type="component" value="Chromosome 23"/>
</dbReference>